<dbReference type="GO" id="GO:2001070">
    <property type="term" value="F:starch binding"/>
    <property type="evidence" value="ECO:0007669"/>
    <property type="project" value="TreeGrafter"/>
</dbReference>
<dbReference type="EMBL" id="NMUH01004797">
    <property type="protein sequence ID" value="MQM10850.1"/>
    <property type="molecule type" value="Genomic_DNA"/>
</dbReference>
<reference evidence="4" key="1">
    <citation type="submission" date="2017-07" db="EMBL/GenBank/DDBJ databases">
        <title>Taro Niue Genome Assembly and Annotation.</title>
        <authorList>
            <person name="Atibalentja N."/>
            <person name="Keating K."/>
            <person name="Fields C.J."/>
        </authorList>
    </citation>
    <scope>NUCLEOTIDE SEQUENCE</scope>
    <source>
        <strain evidence="4">Niue_2</strain>
        <tissue evidence="4">Leaf</tissue>
    </source>
</reference>
<dbReference type="SUPFAM" id="SSF52799">
    <property type="entry name" value="(Phosphotyrosine protein) phosphatases II"/>
    <property type="match status" value="1"/>
</dbReference>
<feature type="domain" description="AMP-activated protein kinase glycogen-binding" evidence="3">
    <location>
        <begin position="340"/>
        <end position="396"/>
    </location>
</feature>
<dbReference type="GO" id="GO:0004721">
    <property type="term" value="F:phosphoprotein phosphatase activity"/>
    <property type="evidence" value="ECO:0007669"/>
    <property type="project" value="UniProtKB-KW"/>
</dbReference>
<comment type="caution">
    <text evidence="4">The sequence shown here is derived from an EMBL/GenBank/DDBJ whole genome shotgun (WGS) entry which is preliminary data.</text>
</comment>
<organism evidence="4 5">
    <name type="scientific">Colocasia esculenta</name>
    <name type="common">Wild taro</name>
    <name type="synonym">Arum esculentum</name>
    <dbReference type="NCBI Taxonomy" id="4460"/>
    <lineage>
        <taxon>Eukaryota</taxon>
        <taxon>Viridiplantae</taxon>
        <taxon>Streptophyta</taxon>
        <taxon>Embryophyta</taxon>
        <taxon>Tracheophyta</taxon>
        <taxon>Spermatophyta</taxon>
        <taxon>Magnoliopsida</taxon>
        <taxon>Liliopsida</taxon>
        <taxon>Araceae</taxon>
        <taxon>Aroideae</taxon>
        <taxon>Colocasieae</taxon>
        <taxon>Colocasia</taxon>
    </lineage>
</organism>
<sequence length="432" mass="48613">MYKYLNPDATAEKIAERRASKFFFWRSYNSKEGTPLSRALQERKPAAILGSRRNELPPESPEIFRAASASPPRACEKSSDQKPVLVSVALQVTVRTGSYRRVAMKASSSSVSSTEKSNAEEQDEKSEIYSHNMTEAMGAVLTYRHELGMNYNFICPDLIVGSCLQTPVDVDKLRRIGVKTIFCLQQDPDLEYFGVDIGAIQEYAKQCGDIEHIRAQIRDFDAFDLRLRLPAVLSILHKAVTRNRGITYIHCTAGLGRAPAVALTGVSRNLVTLMWKDDKCTSVEISGLDIGWGQGVCAAVRQRCLDARHLTTAEDLNTDAESYVTTCVVSPRTWRKAARTLRTEHQRSPRTSPQHEGKYEYKYVVDGEWTCSEYDLVTSPNDDGHVNNYIHVHGDDANSETVELRNRLMSDDVDLTKSEQKMVKEFLELCTR</sequence>
<dbReference type="GO" id="GO:0019203">
    <property type="term" value="F:carbohydrate phosphatase activity"/>
    <property type="evidence" value="ECO:0007669"/>
    <property type="project" value="TreeGrafter"/>
</dbReference>
<dbReference type="PANTHER" id="PTHR46642:SF3">
    <property type="entry name" value="PHOSPHOGLUCAN PHOSPHATASE DSP4, CHLOROPLASTIC"/>
    <property type="match status" value="1"/>
</dbReference>
<evidence type="ECO:0000259" key="3">
    <source>
        <dbReference type="Pfam" id="PF16561"/>
    </source>
</evidence>
<dbReference type="InterPro" id="IPR052832">
    <property type="entry name" value="Starch-Glucan_Phosphatase"/>
</dbReference>
<dbReference type="Gene3D" id="2.60.40.10">
    <property type="entry name" value="Immunoglobulins"/>
    <property type="match status" value="1"/>
</dbReference>
<keyword evidence="1" id="KW-0904">Protein phosphatase</keyword>
<evidence type="ECO:0000256" key="2">
    <source>
        <dbReference type="SAM" id="MobiDB-lite"/>
    </source>
</evidence>
<dbReference type="Gene3D" id="3.90.190.10">
    <property type="entry name" value="Protein tyrosine phosphatase superfamily"/>
    <property type="match status" value="1"/>
</dbReference>
<dbReference type="PANTHER" id="PTHR46642">
    <property type="entry name" value="DUAL SPECIFICITY PHOSPHATASE, SUBGROUP, CATALYTIC DOMAIN"/>
    <property type="match status" value="1"/>
</dbReference>
<dbReference type="InterPro" id="IPR032640">
    <property type="entry name" value="AMPK1_CBM"/>
</dbReference>
<name>A0A843X4I8_COLES</name>
<dbReference type="InterPro" id="IPR013783">
    <property type="entry name" value="Ig-like_fold"/>
</dbReference>
<evidence type="ECO:0000313" key="5">
    <source>
        <dbReference type="Proteomes" id="UP000652761"/>
    </source>
</evidence>
<dbReference type="GO" id="GO:0005983">
    <property type="term" value="P:starch catabolic process"/>
    <property type="evidence" value="ECO:0007669"/>
    <property type="project" value="TreeGrafter"/>
</dbReference>
<feature type="region of interest" description="Disordered" evidence="2">
    <location>
        <begin position="105"/>
        <end position="125"/>
    </location>
</feature>
<dbReference type="CDD" id="cd02859">
    <property type="entry name" value="E_set_AMPKbeta_like_N"/>
    <property type="match status" value="1"/>
</dbReference>
<dbReference type="InterPro" id="IPR014756">
    <property type="entry name" value="Ig_E-set"/>
</dbReference>
<dbReference type="GO" id="GO:0009507">
    <property type="term" value="C:chloroplast"/>
    <property type="evidence" value="ECO:0007669"/>
    <property type="project" value="TreeGrafter"/>
</dbReference>
<dbReference type="AlphaFoldDB" id="A0A843X4I8"/>
<dbReference type="Pfam" id="PF16561">
    <property type="entry name" value="AMPK1_CBM"/>
    <property type="match status" value="1"/>
</dbReference>
<dbReference type="InterPro" id="IPR029021">
    <property type="entry name" value="Prot-tyrosine_phosphatase-like"/>
</dbReference>
<gene>
    <name evidence="4" type="ORF">Taro_043748</name>
</gene>
<dbReference type="OrthoDB" id="273181at2759"/>
<dbReference type="SUPFAM" id="SSF81296">
    <property type="entry name" value="E set domains"/>
    <property type="match status" value="1"/>
</dbReference>
<keyword evidence="5" id="KW-1185">Reference proteome</keyword>
<proteinExistence type="predicted"/>
<evidence type="ECO:0000313" key="4">
    <source>
        <dbReference type="EMBL" id="MQM10850.1"/>
    </source>
</evidence>
<protein>
    <recommendedName>
        <fullName evidence="3">AMP-activated protein kinase glycogen-binding domain-containing protein</fullName>
    </recommendedName>
</protein>
<evidence type="ECO:0000256" key="1">
    <source>
        <dbReference type="ARBA" id="ARBA00022912"/>
    </source>
</evidence>
<keyword evidence="1" id="KW-0378">Hydrolase</keyword>
<accession>A0A843X4I8</accession>
<dbReference type="Proteomes" id="UP000652761">
    <property type="component" value="Unassembled WGS sequence"/>
</dbReference>